<gene>
    <name evidence="1" type="ORF">FMOSSE_LOCUS6809</name>
</gene>
<evidence type="ECO:0000313" key="2">
    <source>
        <dbReference type="Proteomes" id="UP000789375"/>
    </source>
</evidence>
<sequence>FSQFFAKNGSCKEITSKQKGAILHAKNFVLRKKKLQKLLSVLRQQFLKC</sequence>
<name>A0A9N9FUV8_FUNMO</name>
<accession>A0A9N9FUV8</accession>
<protein>
    <submittedName>
        <fullName evidence="1">5798_t:CDS:1</fullName>
    </submittedName>
</protein>
<feature type="non-terminal residue" evidence="1">
    <location>
        <position position="1"/>
    </location>
</feature>
<dbReference type="EMBL" id="CAJVPP010001478">
    <property type="protein sequence ID" value="CAG8557943.1"/>
    <property type="molecule type" value="Genomic_DNA"/>
</dbReference>
<dbReference type="AlphaFoldDB" id="A0A9N9FUV8"/>
<reference evidence="1" key="1">
    <citation type="submission" date="2021-06" db="EMBL/GenBank/DDBJ databases">
        <authorList>
            <person name="Kallberg Y."/>
            <person name="Tangrot J."/>
            <person name="Rosling A."/>
        </authorList>
    </citation>
    <scope>NUCLEOTIDE SEQUENCE</scope>
    <source>
        <strain evidence="1">87-6 pot B 2015</strain>
    </source>
</reference>
<proteinExistence type="predicted"/>
<organism evidence="1 2">
    <name type="scientific">Funneliformis mosseae</name>
    <name type="common">Endomycorrhizal fungus</name>
    <name type="synonym">Glomus mosseae</name>
    <dbReference type="NCBI Taxonomy" id="27381"/>
    <lineage>
        <taxon>Eukaryota</taxon>
        <taxon>Fungi</taxon>
        <taxon>Fungi incertae sedis</taxon>
        <taxon>Mucoromycota</taxon>
        <taxon>Glomeromycotina</taxon>
        <taxon>Glomeromycetes</taxon>
        <taxon>Glomerales</taxon>
        <taxon>Glomeraceae</taxon>
        <taxon>Funneliformis</taxon>
    </lineage>
</organism>
<comment type="caution">
    <text evidence="1">The sequence shown here is derived from an EMBL/GenBank/DDBJ whole genome shotgun (WGS) entry which is preliminary data.</text>
</comment>
<dbReference type="Proteomes" id="UP000789375">
    <property type="component" value="Unassembled WGS sequence"/>
</dbReference>
<keyword evidence="2" id="KW-1185">Reference proteome</keyword>
<evidence type="ECO:0000313" key="1">
    <source>
        <dbReference type="EMBL" id="CAG8557943.1"/>
    </source>
</evidence>